<evidence type="ECO:0000313" key="3">
    <source>
        <dbReference type="Proteomes" id="UP001597260"/>
    </source>
</evidence>
<feature type="signal peptide" evidence="1">
    <location>
        <begin position="1"/>
        <end position="20"/>
    </location>
</feature>
<keyword evidence="1" id="KW-0732">Signal</keyword>
<dbReference type="RefSeq" id="WP_377568856.1">
    <property type="nucleotide sequence ID" value="NZ_JBHTMP010000009.1"/>
</dbReference>
<dbReference type="InterPro" id="IPR038765">
    <property type="entry name" value="Papain-like_cys_pep_sf"/>
</dbReference>
<keyword evidence="3" id="KW-1185">Reference proteome</keyword>
<protein>
    <recommendedName>
        <fullName evidence="4">CHAP domain-containing protein</fullName>
    </recommendedName>
</protein>
<dbReference type="SUPFAM" id="SSF54001">
    <property type="entry name" value="Cysteine proteinases"/>
    <property type="match status" value="1"/>
</dbReference>
<organism evidence="2 3">
    <name type="scientific">Micromonospora sonneratiae</name>
    <dbReference type="NCBI Taxonomy" id="1184706"/>
    <lineage>
        <taxon>Bacteria</taxon>
        <taxon>Bacillati</taxon>
        <taxon>Actinomycetota</taxon>
        <taxon>Actinomycetes</taxon>
        <taxon>Micromonosporales</taxon>
        <taxon>Micromonosporaceae</taxon>
        <taxon>Micromonospora</taxon>
    </lineage>
</organism>
<evidence type="ECO:0000256" key="1">
    <source>
        <dbReference type="SAM" id="SignalP"/>
    </source>
</evidence>
<comment type="caution">
    <text evidence="2">The sequence shown here is derived from an EMBL/GenBank/DDBJ whole genome shotgun (WGS) entry which is preliminary data.</text>
</comment>
<accession>A0ABW3YBQ9</accession>
<proteinExistence type="predicted"/>
<reference evidence="3" key="1">
    <citation type="journal article" date="2019" name="Int. J. Syst. Evol. Microbiol.">
        <title>The Global Catalogue of Microorganisms (GCM) 10K type strain sequencing project: providing services to taxonomists for standard genome sequencing and annotation.</title>
        <authorList>
            <consortium name="The Broad Institute Genomics Platform"/>
            <consortium name="The Broad Institute Genome Sequencing Center for Infectious Disease"/>
            <person name="Wu L."/>
            <person name="Ma J."/>
        </authorList>
    </citation>
    <scope>NUCLEOTIDE SEQUENCE [LARGE SCALE GENOMIC DNA]</scope>
    <source>
        <strain evidence="3">JCM 31037</strain>
    </source>
</reference>
<name>A0ABW3YBQ9_9ACTN</name>
<dbReference type="Proteomes" id="UP001597260">
    <property type="component" value="Unassembled WGS sequence"/>
</dbReference>
<feature type="chain" id="PRO_5045615314" description="CHAP domain-containing protein" evidence="1">
    <location>
        <begin position="21"/>
        <end position="229"/>
    </location>
</feature>
<evidence type="ECO:0008006" key="4">
    <source>
        <dbReference type="Google" id="ProtNLM"/>
    </source>
</evidence>
<gene>
    <name evidence="2" type="ORF">ACFQ4H_08275</name>
</gene>
<evidence type="ECO:0000313" key="2">
    <source>
        <dbReference type="EMBL" id="MFD1321081.1"/>
    </source>
</evidence>
<dbReference type="EMBL" id="JBHTMP010000009">
    <property type="protein sequence ID" value="MFD1321081.1"/>
    <property type="molecule type" value="Genomic_DNA"/>
</dbReference>
<sequence length="229" mass="24026">MTTLTATTLIVAGMALPAQAASVNGKVMTADGGSVPVRSGPNDKWTIMERRDSGSTVNILCKTTGSTQTGYYGTTSTWYMIGAGGFMTAARVKAVSTPPNCTYVGDPPRDNPRAVNGAINWAFERLGSTAHEGLCLAFVRQAYGWSSSGWATAEIGGDWIQSHGYMKSGVPPRGAVVWYHNSSGTGHVMISLGEGKVIGTSVSGKVGIANYTYRSGLRGWSKPYFPAAG</sequence>